<gene>
    <name evidence="1" type="ORF">METZ01_LOCUS348329</name>
</gene>
<dbReference type="EMBL" id="UINC01120779">
    <property type="protein sequence ID" value="SVC95475.1"/>
    <property type="molecule type" value="Genomic_DNA"/>
</dbReference>
<dbReference type="AlphaFoldDB" id="A0A382RE84"/>
<feature type="non-terminal residue" evidence="1">
    <location>
        <position position="152"/>
    </location>
</feature>
<accession>A0A382RE84</accession>
<organism evidence="1">
    <name type="scientific">marine metagenome</name>
    <dbReference type="NCBI Taxonomy" id="408172"/>
    <lineage>
        <taxon>unclassified sequences</taxon>
        <taxon>metagenomes</taxon>
        <taxon>ecological metagenomes</taxon>
    </lineage>
</organism>
<reference evidence="1" key="1">
    <citation type="submission" date="2018-05" db="EMBL/GenBank/DDBJ databases">
        <authorList>
            <person name="Lanie J.A."/>
            <person name="Ng W.-L."/>
            <person name="Kazmierczak K.M."/>
            <person name="Andrzejewski T.M."/>
            <person name="Davidsen T.M."/>
            <person name="Wayne K.J."/>
            <person name="Tettelin H."/>
            <person name="Glass J.I."/>
            <person name="Rusch D."/>
            <person name="Podicherti R."/>
            <person name="Tsui H.-C.T."/>
            <person name="Winkler M.E."/>
        </authorList>
    </citation>
    <scope>NUCLEOTIDE SEQUENCE</scope>
</reference>
<proteinExistence type="predicted"/>
<sequence length="152" mass="16528">MKKLFVSAIFCTALCAGFVNAEESNIAEFAAVFQMSTSDQASVAAAFSNFAQSECRKNMPTAIRIMRESFNGTEDVTHSIIWSFLDAKAMTASFATLSQCGEWANVAAVLSQHADFKSQQLVRTLVAGGDYTKDTAYVVWQMSVSDEASYVS</sequence>
<protein>
    <submittedName>
        <fullName evidence="1">Uncharacterized protein</fullName>
    </submittedName>
</protein>
<evidence type="ECO:0000313" key="1">
    <source>
        <dbReference type="EMBL" id="SVC95475.1"/>
    </source>
</evidence>
<name>A0A382RE84_9ZZZZ</name>